<keyword evidence="1" id="KW-0808">Transferase</keyword>
<feature type="domain" description="MOFRL" evidence="5">
    <location>
        <begin position="332"/>
        <end position="443"/>
    </location>
</feature>
<sequence length="450" mass="46797">MQAQNTSSRAQVAVAPSPQQDPAGFLRHLYEVAVRNALPIEGLARHLPKPPKGRTLVLGAGKAGGSMAQALEALWPQDAPLSGLVVTRYAHIPPRPEGLPVRLEVVEAAHPVPDAAGLAAAERILALTQGLSADDLVICLISGGGSSLLTLPAEGIDLAEKQRINKALLESGAAIGEMNCVRKHLSRIKGGRLAAACFPAKVVTLTISDVPGDDPSVIASGPTVSDASTCAEALAILNRYQISIPDSVRAALEAGQLETPKPGDARFEGHTVHLIATPQQSLEAAAAAAREAGMAVHVLSDEMEGESREVGKVHAALARAVAKHGQPFAKPCVILSGGETTVTIRPRQPGAAKGRGGRAGEFCLGLAQALQGQEKVWALAADTDGIDGIEDNAGARVSPCTLKRAAEQNLRISDHLDRNDAYGYFSAIGDLVITGPTHTNVNDFRAILVL</sequence>
<comment type="caution">
    <text evidence="7">The sequence shown here is derived from an EMBL/GenBank/DDBJ whole genome shotgun (WGS) entry which is preliminary data.</text>
</comment>
<proteinExistence type="predicted"/>
<name>A0A843BAY4_9BURK</name>
<keyword evidence="8" id="KW-1185">Reference proteome</keyword>
<reference evidence="7" key="1">
    <citation type="submission" date="2020-12" db="EMBL/GenBank/DDBJ databases">
        <title>Comamonas sp. nov., isolated from stream water.</title>
        <authorList>
            <person name="Park K.-H."/>
        </authorList>
    </citation>
    <scope>NUCLEOTIDE SEQUENCE</scope>
    <source>
        <strain evidence="7">EJ-4</strain>
    </source>
</reference>
<dbReference type="RefSeq" id="WP_198461664.1">
    <property type="nucleotide sequence ID" value="NZ_JABBCQ020000017.1"/>
</dbReference>
<dbReference type="EMBL" id="JABBCQ020000017">
    <property type="protein sequence ID" value="MBI1626342.1"/>
    <property type="molecule type" value="Genomic_DNA"/>
</dbReference>
<evidence type="ECO:0000313" key="8">
    <source>
        <dbReference type="Proteomes" id="UP000530032"/>
    </source>
</evidence>
<dbReference type="PANTHER" id="PTHR12227">
    <property type="entry name" value="GLYCERATE KINASE"/>
    <property type="match status" value="1"/>
</dbReference>
<dbReference type="Gene3D" id="3.40.1480.10">
    <property type="entry name" value="MOFRL domain"/>
    <property type="match status" value="1"/>
</dbReference>
<evidence type="ECO:0000256" key="1">
    <source>
        <dbReference type="ARBA" id="ARBA00022679"/>
    </source>
</evidence>
<dbReference type="Pfam" id="PF13660">
    <property type="entry name" value="DUF4147"/>
    <property type="match status" value="1"/>
</dbReference>
<gene>
    <name evidence="7" type="ORF">HF327_017785</name>
</gene>
<keyword evidence="2" id="KW-0547">Nucleotide-binding</keyword>
<dbReference type="GO" id="GO:0005524">
    <property type="term" value="F:ATP binding"/>
    <property type="evidence" value="ECO:0007669"/>
    <property type="project" value="UniProtKB-KW"/>
</dbReference>
<dbReference type="Pfam" id="PF05161">
    <property type="entry name" value="MOFRL"/>
    <property type="match status" value="1"/>
</dbReference>
<evidence type="ECO:0000259" key="5">
    <source>
        <dbReference type="Pfam" id="PF05161"/>
    </source>
</evidence>
<dbReference type="FunFam" id="3.40.1480.10:FF:000002">
    <property type="entry name" value="Glycerate kinase"/>
    <property type="match status" value="1"/>
</dbReference>
<dbReference type="Gene3D" id="3.40.50.10180">
    <property type="entry name" value="Glycerate kinase, MOFRL-like N-terminal domain"/>
    <property type="match status" value="1"/>
</dbReference>
<feature type="domain" description="MOFRL-associated" evidence="6">
    <location>
        <begin position="26"/>
        <end position="253"/>
    </location>
</feature>
<dbReference type="GO" id="GO:0008887">
    <property type="term" value="F:glycerate kinase activity"/>
    <property type="evidence" value="ECO:0007669"/>
    <property type="project" value="InterPro"/>
</dbReference>
<evidence type="ECO:0000259" key="6">
    <source>
        <dbReference type="Pfam" id="PF13660"/>
    </source>
</evidence>
<dbReference type="AlphaFoldDB" id="A0A843BAY4"/>
<dbReference type="InterPro" id="IPR039760">
    <property type="entry name" value="MOFRL_protein"/>
</dbReference>
<dbReference type="PANTHER" id="PTHR12227:SF0">
    <property type="entry name" value="GLYCERATE KINASE"/>
    <property type="match status" value="1"/>
</dbReference>
<keyword evidence="4" id="KW-0067">ATP-binding</keyword>
<dbReference type="FunFam" id="3.40.50.10180:FF:000001">
    <property type="entry name" value="Glycerate kinase"/>
    <property type="match status" value="1"/>
</dbReference>
<dbReference type="Proteomes" id="UP000530032">
    <property type="component" value="Unassembled WGS sequence"/>
</dbReference>
<dbReference type="InterPro" id="IPR007835">
    <property type="entry name" value="MOFRL"/>
</dbReference>
<dbReference type="InterPro" id="IPR037035">
    <property type="entry name" value="GK-like_C_sf"/>
</dbReference>
<dbReference type="SUPFAM" id="SSF82544">
    <property type="entry name" value="GckA/TtuD-like"/>
    <property type="match status" value="1"/>
</dbReference>
<organism evidence="7 8">
    <name type="scientific">Comamonas suwonensis</name>
    <dbReference type="NCBI Taxonomy" id="2606214"/>
    <lineage>
        <taxon>Bacteria</taxon>
        <taxon>Pseudomonadati</taxon>
        <taxon>Pseudomonadota</taxon>
        <taxon>Betaproteobacteria</taxon>
        <taxon>Burkholderiales</taxon>
        <taxon>Comamonadaceae</taxon>
        <taxon>Comamonas</taxon>
    </lineage>
</organism>
<evidence type="ECO:0000256" key="3">
    <source>
        <dbReference type="ARBA" id="ARBA00022777"/>
    </source>
</evidence>
<protein>
    <submittedName>
        <fullName evidence="7">Glycerate kinase</fullName>
    </submittedName>
</protein>
<keyword evidence="3 7" id="KW-0418">Kinase</keyword>
<dbReference type="InterPro" id="IPR025286">
    <property type="entry name" value="MOFRL_assoc_dom"/>
</dbReference>
<dbReference type="GO" id="GO:0005737">
    <property type="term" value="C:cytoplasm"/>
    <property type="evidence" value="ECO:0007669"/>
    <property type="project" value="TreeGrafter"/>
</dbReference>
<accession>A0A843BAY4</accession>
<dbReference type="InterPro" id="IPR038614">
    <property type="entry name" value="GK_N_sf"/>
</dbReference>
<evidence type="ECO:0000313" key="7">
    <source>
        <dbReference type="EMBL" id="MBI1626342.1"/>
    </source>
</evidence>
<evidence type="ECO:0000256" key="2">
    <source>
        <dbReference type="ARBA" id="ARBA00022741"/>
    </source>
</evidence>
<evidence type="ECO:0000256" key="4">
    <source>
        <dbReference type="ARBA" id="ARBA00022840"/>
    </source>
</evidence>